<gene>
    <name evidence="2" type="ORF">SAMN05444342_4208</name>
</gene>
<protein>
    <submittedName>
        <fullName evidence="2">Uncharacterized protein</fullName>
    </submittedName>
</protein>
<evidence type="ECO:0000313" key="2">
    <source>
        <dbReference type="EMBL" id="SHL59727.1"/>
    </source>
</evidence>
<accession>A0A1M7BXS4</accession>
<sequence length="197" mass="21431">MRDGKRMNVPNRTHGSRSPRPTRPPLLTRVGQSDCPSRWTVRFLGERTPHFRSNLAVFSSPRPSPVHLASLWVTVPFGSCWADSLVLLELSEFNVSPGGQSALLCVMVHTRCNAPSTPQLARGSAYWSPDLTVPFVGGRRTPQSVAGGQSLVLAVLSAVVASPRVVRSLKLWCVAHVGTPLVRSGRHPDQVVTSEPR</sequence>
<dbReference type="Proteomes" id="UP000184203">
    <property type="component" value="Unassembled WGS sequence"/>
</dbReference>
<evidence type="ECO:0000313" key="3">
    <source>
        <dbReference type="Proteomes" id="UP000184203"/>
    </source>
</evidence>
<dbReference type="EMBL" id="FRAN01000009">
    <property type="protein sequence ID" value="SHL59727.1"/>
    <property type="molecule type" value="Genomic_DNA"/>
</dbReference>
<dbReference type="AlphaFoldDB" id="A0A1M7BXS4"/>
<proteinExistence type="predicted"/>
<evidence type="ECO:0000256" key="1">
    <source>
        <dbReference type="SAM" id="MobiDB-lite"/>
    </source>
</evidence>
<reference evidence="3" key="1">
    <citation type="submission" date="2016-11" db="EMBL/GenBank/DDBJ databases">
        <authorList>
            <person name="Varghese N."/>
            <person name="Submissions S."/>
        </authorList>
    </citation>
    <scope>NUCLEOTIDE SEQUENCE [LARGE SCALE GENOMIC DNA]</scope>
    <source>
        <strain evidence="3">DX253</strain>
    </source>
</reference>
<keyword evidence="3" id="KW-1185">Reference proteome</keyword>
<name>A0A1M7BXS4_HALPU</name>
<feature type="region of interest" description="Disordered" evidence="1">
    <location>
        <begin position="1"/>
        <end position="31"/>
    </location>
</feature>
<organism evidence="2 3">
    <name type="scientific">Haladaptatus paucihalophilus DX253</name>
    <dbReference type="NCBI Taxonomy" id="797209"/>
    <lineage>
        <taxon>Archaea</taxon>
        <taxon>Methanobacteriati</taxon>
        <taxon>Methanobacteriota</taxon>
        <taxon>Stenosarchaea group</taxon>
        <taxon>Halobacteria</taxon>
        <taxon>Halobacteriales</taxon>
        <taxon>Haladaptataceae</taxon>
        <taxon>Haladaptatus</taxon>
    </lineage>
</organism>